<protein>
    <submittedName>
        <fullName evidence="2">Uncharacterized protein</fullName>
    </submittedName>
</protein>
<evidence type="ECO:0000313" key="3">
    <source>
        <dbReference type="Proteomes" id="UP000265703"/>
    </source>
</evidence>
<dbReference type="AlphaFoldDB" id="A0A397TCJ1"/>
<sequence>MVDNDNIFPMHSSVSPNHNYQESISNDISKYNVTISDQPNDAYYNNIPDNHNQPLISNDASKYSNVTISNDASSYNPYQQHISNDISYNYIAMSNDVSYNPPMSNDISYNNNITISQNNDQNNDQHPSPSNNIPSFNSLNITINSPQNISEIFRYGFKIIIMPVTNSDLQDQSQQYYAHSSDNSQI</sequence>
<evidence type="ECO:0000256" key="1">
    <source>
        <dbReference type="SAM" id="MobiDB-lite"/>
    </source>
</evidence>
<organism evidence="2 3">
    <name type="scientific">Glomus cerebriforme</name>
    <dbReference type="NCBI Taxonomy" id="658196"/>
    <lineage>
        <taxon>Eukaryota</taxon>
        <taxon>Fungi</taxon>
        <taxon>Fungi incertae sedis</taxon>
        <taxon>Mucoromycota</taxon>
        <taxon>Glomeromycotina</taxon>
        <taxon>Glomeromycetes</taxon>
        <taxon>Glomerales</taxon>
        <taxon>Glomeraceae</taxon>
        <taxon>Glomus</taxon>
    </lineage>
</organism>
<dbReference type="Proteomes" id="UP000265703">
    <property type="component" value="Unassembled WGS sequence"/>
</dbReference>
<dbReference type="OrthoDB" id="2313461at2759"/>
<reference evidence="2 3" key="1">
    <citation type="submission" date="2018-06" db="EMBL/GenBank/DDBJ databases">
        <title>Comparative genomics reveals the genomic features of Rhizophagus irregularis, R. cerebriforme, R. diaphanum and Gigaspora rosea, and their symbiotic lifestyle signature.</title>
        <authorList>
            <person name="Morin E."/>
            <person name="San Clemente H."/>
            <person name="Chen E.C.H."/>
            <person name="De La Providencia I."/>
            <person name="Hainaut M."/>
            <person name="Kuo A."/>
            <person name="Kohler A."/>
            <person name="Murat C."/>
            <person name="Tang N."/>
            <person name="Roy S."/>
            <person name="Loubradou J."/>
            <person name="Henrissat B."/>
            <person name="Grigoriev I.V."/>
            <person name="Corradi N."/>
            <person name="Roux C."/>
            <person name="Martin F.M."/>
        </authorList>
    </citation>
    <scope>NUCLEOTIDE SEQUENCE [LARGE SCALE GENOMIC DNA]</scope>
    <source>
        <strain evidence="2 3">DAOM 227022</strain>
    </source>
</reference>
<comment type="caution">
    <text evidence="2">The sequence shown here is derived from an EMBL/GenBank/DDBJ whole genome shotgun (WGS) entry which is preliminary data.</text>
</comment>
<dbReference type="EMBL" id="QKYT01000058">
    <property type="protein sequence ID" value="RIA95612.1"/>
    <property type="molecule type" value="Genomic_DNA"/>
</dbReference>
<name>A0A397TCJ1_9GLOM</name>
<keyword evidence="3" id="KW-1185">Reference proteome</keyword>
<gene>
    <name evidence="2" type="ORF">C1645_816423</name>
</gene>
<evidence type="ECO:0000313" key="2">
    <source>
        <dbReference type="EMBL" id="RIA95612.1"/>
    </source>
</evidence>
<proteinExistence type="predicted"/>
<accession>A0A397TCJ1</accession>
<feature type="region of interest" description="Disordered" evidence="1">
    <location>
        <begin position="103"/>
        <end position="134"/>
    </location>
</feature>
<feature type="compositionally biased region" description="Polar residues" evidence="1">
    <location>
        <begin position="103"/>
        <end position="126"/>
    </location>
</feature>